<dbReference type="PROSITE" id="PS51140">
    <property type="entry name" value="CUE"/>
    <property type="match status" value="1"/>
</dbReference>
<dbReference type="SUPFAM" id="SSF46934">
    <property type="entry name" value="UBA-like"/>
    <property type="match status" value="1"/>
</dbReference>
<reference evidence="2 3" key="1">
    <citation type="submission" date="2015-07" db="EMBL/GenBank/DDBJ databases">
        <title>The genome of the fungus Escovopsis weberi, a specialized disease agent of ant agriculture.</title>
        <authorList>
            <person name="de Man T.J."/>
            <person name="Stajich J.E."/>
            <person name="Kubicek C.P."/>
            <person name="Chenthamara K."/>
            <person name="Atanasova L."/>
            <person name="Druzhinina I.S."/>
            <person name="Birnbaum S."/>
            <person name="Barribeau S.M."/>
            <person name="Teiling C."/>
            <person name="Suen G."/>
            <person name="Currie C."/>
            <person name="Gerardo N.M."/>
        </authorList>
    </citation>
    <scope>NUCLEOTIDE SEQUENCE [LARGE SCALE GENOMIC DNA]</scope>
</reference>
<dbReference type="AlphaFoldDB" id="A0A0M8N1G3"/>
<sequence length="418" mass="45477">MASLPSFAPFPGASWRPHLSPQDWDSLAKAWIALSRVYTSLDDAAFAKAVQRDESLSVFVATFVDEIAAAPILAHVFAEHTAAVETSLMALKRVLITQLELGIKGDLKLVEAKLAALNPLLHASPDACVFFLAGSDFFDSLVTCFQVMNPPLRQAITTTLYLCLARLAEAEPPKWSMISDQLFGLQAAAESHKSGPLNANDSLVADLVTNTPILRYLLRRVEGGTGAAANLTARITALQTYKTGVIVRPRRMSQITQVQDLFPDLGAGFVSKCLDEDRSGAPSKAAILSALAAFDSDDDERDDTYDAADVGGTVDAADQEADGVAERNEEALFRAYQSDPKVFGREAETRRSAARGRLREETGMPDEAIEGWALMLARNPGRMKRLEAKFAFKGQQERLERTAWRATPAAMPLDDMCL</sequence>
<dbReference type="InterPro" id="IPR003892">
    <property type="entry name" value="CUE"/>
</dbReference>
<dbReference type="OrthoDB" id="5577209at2759"/>
<dbReference type="Gene3D" id="1.10.8.10">
    <property type="entry name" value="DNA helicase RuvA subunit, C-terminal domain"/>
    <property type="match status" value="1"/>
</dbReference>
<evidence type="ECO:0000259" key="1">
    <source>
        <dbReference type="PROSITE" id="PS51140"/>
    </source>
</evidence>
<dbReference type="EMBL" id="LGSR01000022">
    <property type="protein sequence ID" value="KOS17811.1"/>
    <property type="molecule type" value="Genomic_DNA"/>
</dbReference>
<protein>
    <submittedName>
        <fullName evidence="2">CUE domain-containing protein 3</fullName>
    </submittedName>
</protein>
<feature type="domain" description="CUE" evidence="1">
    <location>
        <begin position="250"/>
        <end position="297"/>
    </location>
</feature>
<evidence type="ECO:0000313" key="2">
    <source>
        <dbReference type="EMBL" id="KOS17811.1"/>
    </source>
</evidence>
<gene>
    <name evidence="2" type="ORF">ESCO_002711</name>
</gene>
<evidence type="ECO:0000313" key="3">
    <source>
        <dbReference type="Proteomes" id="UP000053831"/>
    </source>
</evidence>
<dbReference type="InterPro" id="IPR009060">
    <property type="entry name" value="UBA-like_sf"/>
</dbReference>
<dbReference type="GO" id="GO:0043130">
    <property type="term" value="F:ubiquitin binding"/>
    <property type="evidence" value="ECO:0007669"/>
    <property type="project" value="InterPro"/>
</dbReference>
<keyword evidence="3" id="KW-1185">Reference proteome</keyword>
<organism evidence="2 3">
    <name type="scientific">Escovopsis weberi</name>
    <dbReference type="NCBI Taxonomy" id="150374"/>
    <lineage>
        <taxon>Eukaryota</taxon>
        <taxon>Fungi</taxon>
        <taxon>Dikarya</taxon>
        <taxon>Ascomycota</taxon>
        <taxon>Pezizomycotina</taxon>
        <taxon>Sordariomycetes</taxon>
        <taxon>Hypocreomycetidae</taxon>
        <taxon>Hypocreales</taxon>
        <taxon>Hypocreaceae</taxon>
        <taxon>Escovopsis</taxon>
    </lineage>
</organism>
<accession>A0A0M8N1G3</accession>
<proteinExistence type="predicted"/>
<name>A0A0M8N1G3_ESCWE</name>
<dbReference type="STRING" id="150374.A0A0M8N1G3"/>
<comment type="caution">
    <text evidence="2">The sequence shown here is derived from an EMBL/GenBank/DDBJ whole genome shotgun (WGS) entry which is preliminary data.</text>
</comment>
<dbReference type="Proteomes" id="UP000053831">
    <property type="component" value="Unassembled WGS sequence"/>
</dbReference>